<dbReference type="Proteomes" id="UP001318040">
    <property type="component" value="Chromosome 41"/>
</dbReference>
<dbReference type="PANTHER" id="PTHR23356">
    <property type="entry name" value="DPY30-RELATED"/>
    <property type="match status" value="1"/>
</dbReference>
<feature type="compositionally biased region" description="Polar residues" evidence="2">
    <location>
        <begin position="167"/>
        <end position="180"/>
    </location>
</feature>
<dbReference type="GO" id="GO:0048188">
    <property type="term" value="C:Set1C/COMPASS complex"/>
    <property type="evidence" value="ECO:0007669"/>
    <property type="project" value="InterPro"/>
</dbReference>
<feature type="compositionally biased region" description="Basic and acidic residues" evidence="2">
    <location>
        <begin position="214"/>
        <end position="224"/>
    </location>
</feature>
<evidence type="ECO:0000256" key="2">
    <source>
        <dbReference type="SAM" id="MobiDB-lite"/>
    </source>
</evidence>
<keyword evidence="3" id="KW-1185">Reference proteome</keyword>
<dbReference type="InterPro" id="IPR049630">
    <property type="entry name" value="DYDC-like_DD"/>
</dbReference>
<comment type="similarity">
    <text evidence="1">Belongs to the dpy-30 family.</text>
</comment>
<dbReference type="AlphaFoldDB" id="A0AAJ7TXV8"/>
<accession>A0AAJ7TXV8</accession>
<reference evidence="4 5" key="1">
    <citation type="submission" date="2025-04" db="UniProtKB">
        <authorList>
            <consortium name="RefSeq"/>
        </authorList>
    </citation>
    <scope>IDENTIFICATION</scope>
    <source>
        <tissue evidence="4 5">Sperm</tissue>
    </source>
</reference>
<evidence type="ECO:0000256" key="1">
    <source>
        <dbReference type="ARBA" id="ARBA00010849"/>
    </source>
</evidence>
<dbReference type="Pfam" id="PF05186">
    <property type="entry name" value="Dpy-30"/>
    <property type="match status" value="1"/>
</dbReference>
<dbReference type="PANTHER" id="PTHR23356:SF16">
    <property type="entry name" value="DPY30 DOMAIN CONTAINING 2"/>
    <property type="match status" value="1"/>
</dbReference>
<dbReference type="CDD" id="cd22966">
    <property type="entry name" value="DD_DYDC-like"/>
    <property type="match status" value="1"/>
</dbReference>
<dbReference type="InterPro" id="IPR037856">
    <property type="entry name" value="Sdc1/DPY30"/>
</dbReference>
<protein>
    <submittedName>
        <fullName evidence="4 5">DPY30 domain-containing protein 1-like isoform X1</fullName>
    </submittedName>
</protein>
<evidence type="ECO:0000313" key="6">
    <source>
        <dbReference type="RefSeq" id="XP_032825002.1"/>
    </source>
</evidence>
<evidence type="ECO:0000313" key="3">
    <source>
        <dbReference type="Proteomes" id="UP001318040"/>
    </source>
</evidence>
<feature type="compositionally biased region" description="Basic and acidic residues" evidence="2">
    <location>
        <begin position="185"/>
        <end position="201"/>
    </location>
</feature>
<gene>
    <name evidence="4 5 6" type="primary">LOC116950929</name>
</gene>
<dbReference type="RefSeq" id="XP_032825000.1">
    <property type="nucleotide sequence ID" value="XM_032969109.1"/>
</dbReference>
<organism evidence="3 4">
    <name type="scientific">Petromyzon marinus</name>
    <name type="common">Sea lamprey</name>
    <dbReference type="NCBI Taxonomy" id="7757"/>
    <lineage>
        <taxon>Eukaryota</taxon>
        <taxon>Metazoa</taxon>
        <taxon>Chordata</taxon>
        <taxon>Craniata</taxon>
        <taxon>Vertebrata</taxon>
        <taxon>Cyclostomata</taxon>
        <taxon>Hyperoartia</taxon>
        <taxon>Petromyzontiformes</taxon>
        <taxon>Petromyzontidae</taxon>
        <taxon>Petromyzon</taxon>
    </lineage>
</organism>
<dbReference type="InterPro" id="IPR007858">
    <property type="entry name" value="Dpy-30_motif"/>
</dbReference>
<sequence length="240" mass="26385">MDSEYLKLRMGPCLAAGLADLVLRRPADPIEHLALWLYKYRENAAHAAARAEEMVELQKQREEAASQETQREAEREALREAEREAQREAQRPLEKQEQLKLEDERLQNSSETIQPPQEVEQVAEDRTLVDAFSRPGAPTLPTLQEGDESSVHEDDERRDNEGGITELSAQARGQTPTTAVATDAAEARDGDGEMTEQHGDGEGGAGGDDGAPDTSRDDEVERTNVDMASEEGVPALADPE</sequence>
<feature type="compositionally biased region" description="Basic and acidic residues" evidence="2">
    <location>
        <begin position="58"/>
        <end position="106"/>
    </location>
</feature>
<feature type="compositionally biased region" description="Basic and acidic residues" evidence="2">
    <location>
        <begin position="149"/>
        <end position="161"/>
    </location>
</feature>
<dbReference type="GeneID" id="116950929"/>
<dbReference type="RefSeq" id="XP_032825001.1">
    <property type="nucleotide sequence ID" value="XM_032969110.1"/>
</dbReference>
<evidence type="ECO:0000313" key="5">
    <source>
        <dbReference type="RefSeq" id="XP_032825001.1"/>
    </source>
</evidence>
<name>A0AAJ7TXV8_PETMA</name>
<dbReference type="Gene3D" id="1.20.890.10">
    <property type="entry name" value="cAMP-dependent protein kinase regulatory subunit, dimerization-anchoring domain"/>
    <property type="match status" value="1"/>
</dbReference>
<feature type="region of interest" description="Disordered" evidence="2">
    <location>
        <begin position="58"/>
        <end position="240"/>
    </location>
</feature>
<evidence type="ECO:0000313" key="4">
    <source>
        <dbReference type="RefSeq" id="XP_032825000.1"/>
    </source>
</evidence>
<proteinExistence type="inferred from homology"/>
<dbReference type="KEGG" id="pmrn:116950929"/>
<dbReference type="RefSeq" id="XP_032825002.1">
    <property type="nucleotide sequence ID" value="XM_032969111.1"/>
</dbReference>